<organism evidence="3">
    <name type="scientific">Siphoviridae sp. ctYsl40</name>
    <dbReference type="NCBI Taxonomy" id="2827890"/>
    <lineage>
        <taxon>Viruses</taxon>
        <taxon>Duplodnaviria</taxon>
        <taxon>Heunggongvirae</taxon>
        <taxon>Uroviricota</taxon>
        <taxon>Caudoviricetes</taxon>
    </lineage>
</organism>
<protein>
    <submittedName>
        <fullName evidence="3">CHAP domain protein</fullName>
    </submittedName>
</protein>
<proteinExistence type="predicted"/>
<sequence length="303" mass="33068">MSAASVLYNATRRIGYYAPDDPEPGSEAGRYWAAKTGQQWLAGPSESIWWCMLFVSMVFDEAGELDAIGGFSYNTDVTIAHIRNHPDAYFVSAENAEPGDVVIFDWDESTVATDHVGIVEANLGGGVLQTIEGNTSSGAYGSQSAGNGVWRRRRSYGIAYVIRPAWGSSGSSGKAAAPAVKPSWWVDEDGVWGSQTGGRFRRVMGLTDDATWTEACKRFQTFLNWALDAYEIRKLTGEYKLVVDGVDGWKTWKCFQHWWNNSDIPGDDSTLELDGILGVDTVTKVQKALNQSWHGSGGLAKAA</sequence>
<evidence type="ECO:0000313" key="3">
    <source>
        <dbReference type="EMBL" id="DAF60726.1"/>
    </source>
</evidence>
<dbReference type="InterPro" id="IPR007921">
    <property type="entry name" value="CHAP_dom"/>
</dbReference>
<reference evidence="3" key="1">
    <citation type="journal article" date="2021" name="Proc. Natl. Acad. Sci. U.S.A.">
        <title>A Catalog of Tens of Thousands of Viruses from Human Metagenomes Reveals Hidden Associations with Chronic Diseases.</title>
        <authorList>
            <person name="Tisza M.J."/>
            <person name="Buck C.B."/>
        </authorList>
    </citation>
    <scope>NUCLEOTIDE SEQUENCE</scope>
    <source>
        <strain evidence="3">CtYsl40</strain>
    </source>
</reference>
<dbReference type="GO" id="GO:0001897">
    <property type="term" value="P:symbiont-mediated cytolysis of host cell"/>
    <property type="evidence" value="ECO:0007669"/>
    <property type="project" value="UniProtKB-ARBA"/>
</dbReference>
<dbReference type="Gene3D" id="3.90.1720.10">
    <property type="entry name" value="endopeptidase domain like (from Nostoc punctiforme)"/>
    <property type="match status" value="1"/>
</dbReference>
<evidence type="ECO:0000259" key="2">
    <source>
        <dbReference type="Pfam" id="PF05257"/>
    </source>
</evidence>
<dbReference type="SUPFAM" id="SSF54001">
    <property type="entry name" value="Cysteine proteinases"/>
    <property type="match status" value="1"/>
</dbReference>
<dbReference type="InterPro" id="IPR038765">
    <property type="entry name" value="Papain-like_cys_pep_sf"/>
</dbReference>
<dbReference type="Pfam" id="PF05257">
    <property type="entry name" value="CHAP"/>
    <property type="match status" value="1"/>
</dbReference>
<accession>A0A8S5TBU9</accession>
<evidence type="ECO:0000256" key="1">
    <source>
        <dbReference type="ARBA" id="ARBA00022529"/>
    </source>
</evidence>
<name>A0A8S5TBU9_9CAUD</name>
<keyword evidence="1" id="KW-0929">Antimicrobial</keyword>
<feature type="domain" description="Peptidase C51" evidence="2">
    <location>
        <begin position="49"/>
        <end position="134"/>
    </location>
</feature>
<dbReference type="EMBL" id="BK032796">
    <property type="protein sequence ID" value="DAF60726.1"/>
    <property type="molecule type" value="Genomic_DNA"/>
</dbReference>